<evidence type="ECO:0000313" key="1">
    <source>
        <dbReference type="EMBL" id="STH69929.1"/>
    </source>
</evidence>
<dbReference type="EMBL" id="UGBT01000002">
    <property type="protein sequence ID" value="STH69929.1"/>
    <property type="molecule type" value="Genomic_DNA"/>
</dbReference>
<reference evidence="1 2" key="1">
    <citation type="submission" date="2018-06" db="EMBL/GenBank/DDBJ databases">
        <authorList>
            <consortium name="Pathogen Informatics"/>
            <person name="Doyle S."/>
        </authorList>
    </citation>
    <scope>NUCLEOTIDE SEQUENCE [LARGE SCALE GENOMIC DNA]</scope>
    <source>
        <strain evidence="1 2">NCTC11341</strain>
    </source>
</reference>
<evidence type="ECO:0000313" key="2">
    <source>
        <dbReference type="Proteomes" id="UP000254428"/>
    </source>
</evidence>
<sequence length="31" mass="3158">MQFANGTQIPIGTLGAAISQAKPQKGSTVNQ</sequence>
<protein>
    <submittedName>
        <fullName evidence="1">General secretion pathway protein D</fullName>
    </submittedName>
</protein>
<proteinExistence type="predicted"/>
<name>A0A376NUZ5_ECOLX</name>
<accession>A0A376NUZ5</accession>
<organism evidence="1 2">
    <name type="scientific">Escherichia coli</name>
    <dbReference type="NCBI Taxonomy" id="562"/>
    <lineage>
        <taxon>Bacteria</taxon>
        <taxon>Pseudomonadati</taxon>
        <taxon>Pseudomonadota</taxon>
        <taxon>Gammaproteobacteria</taxon>
        <taxon>Enterobacterales</taxon>
        <taxon>Enterobacteriaceae</taxon>
        <taxon>Escherichia</taxon>
    </lineage>
</organism>
<dbReference type="AlphaFoldDB" id="A0A376NUZ5"/>
<dbReference type="Proteomes" id="UP000254428">
    <property type="component" value="Unassembled WGS sequence"/>
</dbReference>
<gene>
    <name evidence="1" type="ORF">NCTC11341_01468</name>
</gene>